<evidence type="ECO:0000256" key="11">
    <source>
        <dbReference type="ARBA" id="ARBA00031159"/>
    </source>
</evidence>
<dbReference type="SUPFAM" id="SSF54373">
    <property type="entry name" value="FAD-linked reductases, C-terminal domain"/>
    <property type="match status" value="1"/>
</dbReference>
<dbReference type="AlphaFoldDB" id="B7TVN5"/>
<comment type="subunit">
    <text evidence="4">Homotetramer.</text>
</comment>
<dbReference type="Pfam" id="PF05199">
    <property type="entry name" value="GMC_oxred_C"/>
    <property type="match status" value="1"/>
</dbReference>
<keyword evidence="8" id="KW-0274">FAD</keyword>
<evidence type="ECO:0000256" key="5">
    <source>
        <dbReference type="ARBA" id="ARBA00013082"/>
    </source>
</evidence>
<reference evidence="14" key="1">
    <citation type="submission" date="2008-10" db="EMBL/GenBank/DDBJ databases">
        <title>Isolation of a pyranose 2-oxidase from the brown-rot fungi Gloeophyllum trabeum MAD-617.</title>
        <authorList>
            <person name="Dietrich D."/>
            <person name="Crooks C."/>
        </authorList>
    </citation>
    <scope>NUCLEOTIDE SEQUENCE</scope>
    <source>
        <strain evidence="14">MAD-617</strain>
    </source>
</reference>
<evidence type="ECO:0000256" key="1">
    <source>
        <dbReference type="ARBA" id="ARBA00000827"/>
    </source>
</evidence>
<organism evidence="14">
    <name type="scientific">Gloeophyllum trabeum</name>
    <name type="common">Brown rot fungus</name>
    <name type="synonym">Agaricus trabeus</name>
    <dbReference type="NCBI Taxonomy" id="104355"/>
    <lineage>
        <taxon>Eukaryota</taxon>
        <taxon>Fungi</taxon>
        <taxon>Dikarya</taxon>
        <taxon>Basidiomycota</taxon>
        <taxon>Agaricomycotina</taxon>
        <taxon>Agaricomycetes</taxon>
        <taxon>Gloeophyllales</taxon>
        <taxon>Gloeophyllaceae</taxon>
        <taxon>Gloeophyllum</taxon>
    </lineage>
</organism>
<dbReference type="Gene3D" id="3.50.50.60">
    <property type="entry name" value="FAD/NAD(P)-binding domain"/>
    <property type="match status" value="2"/>
</dbReference>
<evidence type="ECO:0000313" key="14">
    <source>
        <dbReference type="EMBL" id="ACJ54278.1"/>
    </source>
</evidence>
<dbReference type="EC" id="1.1.3.10" evidence="5"/>
<feature type="domain" description="Glucose-methanol-choline oxidoreductase C-terminal" evidence="13">
    <location>
        <begin position="568"/>
        <end position="624"/>
    </location>
</feature>
<dbReference type="InterPro" id="IPR012814">
    <property type="entry name" value="P2OX"/>
</dbReference>
<evidence type="ECO:0000256" key="12">
    <source>
        <dbReference type="ARBA" id="ARBA00031330"/>
    </source>
</evidence>
<evidence type="ECO:0000256" key="4">
    <source>
        <dbReference type="ARBA" id="ARBA00011881"/>
    </source>
</evidence>
<evidence type="ECO:0000256" key="6">
    <source>
        <dbReference type="ARBA" id="ARBA00016408"/>
    </source>
</evidence>
<name>B7TVN5_GLOTR</name>
<protein>
    <recommendedName>
        <fullName evidence="6">Pyranose 2-oxidase</fullName>
        <ecNumber evidence="5">1.1.3.10</ecNumber>
    </recommendedName>
    <alternativeName>
        <fullName evidence="11">FAD-oxidoreductase</fullName>
    </alternativeName>
    <alternativeName>
        <fullName evidence="10">Glucose 2-oxidase</fullName>
    </alternativeName>
    <alternativeName>
        <fullName evidence="12">Pyranose:oxygen 2-oxidoreductase</fullName>
    </alternativeName>
</protein>
<dbReference type="InterPro" id="IPR036188">
    <property type="entry name" value="FAD/NAD-bd_sf"/>
</dbReference>
<comment type="cofactor">
    <cofactor evidence="2">
        <name>FAD</name>
        <dbReference type="ChEBI" id="CHEBI:57692"/>
    </cofactor>
</comment>
<dbReference type="NCBIfam" id="TIGR02462">
    <property type="entry name" value="pyranose_ox"/>
    <property type="match status" value="1"/>
</dbReference>
<evidence type="ECO:0000256" key="10">
    <source>
        <dbReference type="ARBA" id="ARBA00030508"/>
    </source>
</evidence>
<evidence type="ECO:0000256" key="2">
    <source>
        <dbReference type="ARBA" id="ARBA00001974"/>
    </source>
</evidence>
<evidence type="ECO:0000256" key="3">
    <source>
        <dbReference type="ARBA" id="ARBA00010790"/>
    </source>
</evidence>
<dbReference type="SUPFAM" id="SSF51905">
    <property type="entry name" value="FAD/NAD(P)-binding domain"/>
    <property type="match status" value="1"/>
</dbReference>
<dbReference type="GO" id="GO:0050660">
    <property type="term" value="F:flavin adenine dinucleotide binding"/>
    <property type="evidence" value="ECO:0007669"/>
    <property type="project" value="InterPro"/>
</dbReference>
<proteinExistence type="evidence at transcript level"/>
<comment type="catalytic activity">
    <reaction evidence="1">
        <text>D-glucose + O2 = 2-dehydro-D-glucose + H2O2</text>
        <dbReference type="Rhea" id="RHEA:10552"/>
        <dbReference type="ChEBI" id="CHEBI:4167"/>
        <dbReference type="ChEBI" id="CHEBI:15379"/>
        <dbReference type="ChEBI" id="CHEBI:16240"/>
        <dbReference type="ChEBI" id="CHEBI:16609"/>
        <dbReference type="EC" id="1.1.3.10"/>
    </reaction>
</comment>
<dbReference type="InterPro" id="IPR051473">
    <property type="entry name" value="P2Ox-like"/>
</dbReference>
<dbReference type="InterPro" id="IPR007867">
    <property type="entry name" value="GMC_OxRtase_C"/>
</dbReference>
<dbReference type="GO" id="GO:0050233">
    <property type="term" value="F:pyranose oxidase activity"/>
    <property type="evidence" value="ECO:0007669"/>
    <property type="project" value="UniProtKB-EC"/>
</dbReference>
<dbReference type="Gene3D" id="3.30.1920.50">
    <property type="match status" value="1"/>
</dbReference>
<comment type="similarity">
    <text evidence="3">Belongs to the GMC oxidoreductase family.</text>
</comment>
<dbReference type="SMR" id="B7TVN5"/>
<evidence type="ECO:0000256" key="7">
    <source>
        <dbReference type="ARBA" id="ARBA00022630"/>
    </source>
</evidence>
<evidence type="ECO:0000259" key="13">
    <source>
        <dbReference type="Pfam" id="PF05199"/>
    </source>
</evidence>
<evidence type="ECO:0000256" key="9">
    <source>
        <dbReference type="ARBA" id="ARBA00023002"/>
    </source>
</evidence>
<sequence length="653" mass="72586">MSLSPDDPFFGFDNGGWLSKPARALADHATRAGVFGYAPAALSLPPLPRLPDPGVPPEGIPKYDIVIAGSGPIGATYARLLVEAGFNVAMFDVGEIDSGPKRGSHKKNAIEYQKNIDKFVHVIQGQLMPVSVPINKLVADTLSPSSWQASRHFVRNASNPEQNPFRNLGGQAVTRVVGGMSTHWTCATPRFHRMERPKLVRDDNAADDEEWNRLYREAEQFIATGHSQFERSIRHTLVLETLRDSYNGTRAFEQIPLAATRTDPDSQFIQWSSAHTVFDLEDRPNTTHPGERFNLFPGVMCTQVIRNSENTAIKSIRVQDVTAPNSAPVEISADVFILVTGAVHNPQILVNSGFGKLGRPDASDANEGVLLPFLGSFITEQTLAFCQTVLSKELVNNVKADMRVSGTPGQPDYKVEWTPGDPANKHPDWWNEKVWKHMMEHQEDPLPIPLHDPEPQVTTLFEDSHPWHTQIHRDAFSYGAVAESIDTRLVVDWRFFGRTEPKEENKLWFSKQITDQYGMPQPTFDFRFPDGITSQDADRMMTDMCEMSSKIGGFLPGSNPQWMEPGLVLHLGGTHRMGFDEQEDKCCVDTDSKVFGFENLFLGGCGNIGTAYASNPTLTAMAMAIKSCEYIKKNFKPSEIGSSDNRAWIRGAA</sequence>
<accession>B7TVN5</accession>
<dbReference type="PANTHER" id="PTHR42784">
    <property type="entry name" value="PYRANOSE 2-OXIDASE"/>
    <property type="match status" value="1"/>
</dbReference>
<keyword evidence="7" id="KW-0285">Flavoprotein</keyword>
<dbReference type="PANTHER" id="PTHR42784:SF1">
    <property type="entry name" value="PYRANOSE 2-OXIDASE"/>
    <property type="match status" value="1"/>
</dbReference>
<dbReference type="EMBL" id="FJ389681">
    <property type="protein sequence ID" value="ACJ54278.1"/>
    <property type="molecule type" value="mRNA"/>
</dbReference>
<evidence type="ECO:0000256" key="8">
    <source>
        <dbReference type="ARBA" id="ARBA00022827"/>
    </source>
</evidence>
<keyword evidence="9" id="KW-0560">Oxidoreductase</keyword>